<dbReference type="RefSeq" id="WP_044830398.1">
    <property type="nucleotide sequence ID" value="NZ_CP059735.1"/>
</dbReference>
<evidence type="ECO:0000313" key="14">
    <source>
        <dbReference type="EMBL" id="WDD98036.1"/>
    </source>
</evidence>
<evidence type="ECO:0000256" key="8">
    <source>
        <dbReference type="ARBA" id="ARBA00023224"/>
    </source>
</evidence>
<feature type="domain" description="Methyl-accepting transducer" evidence="12">
    <location>
        <begin position="368"/>
        <end position="604"/>
    </location>
</feature>
<evidence type="ECO:0000256" key="6">
    <source>
        <dbReference type="ARBA" id="ARBA00022989"/>
    </source>
</evidence>
<reference evidence="14 15" key="2">
    <citation type="journal article" date="2022" name="Mar. Drugs">
        <title>Bioassay-Guided Fractionation Leads to the Detection of Cholic Acid Generated by the Rare Thalassomonas sp.</title>
        <authorList>
            <person name="Pheiffer F."/>
            <person name="Schneider Y.K."/>
            <person name="Hansen E.H."/>
            <person name="Andersen J.H."/>
            <person name="Isaksson J."/>
            <person name="Busche T."/>
            <person name="R C."/>
            <person name="Kalinowski J."/>
            <person name="Zyl L.V."/>
            <person name="Trindade M."/>
        </authorList>
    </citation>
    <scope>NUCLEOTIDE SEQUENCE [LARGE SCALE GENOMIC DNA]</scope>
    <source>
        <strain evidence="14 15">A5K-106</strain>
    </source>
</reference>
<evidence type="ECO:0000313" key="15">
    <source>
        <dbReference type="Proteomes" id="UP000032568"/>
    </source>
</evidence>
<sequence length="640" mass="69913">MFQLNIRRKVVLTTLVFMVLAILLVSVFALRSSHSIILEGTLERELPAALGEVANKLDAQLLLPITVSQVMATNSDYQQFIRSGENEAEHGKVADYLTQIKNEFNSITAFYVSARTGQYFTPDGLFKTLSKDSDKDQWFYGFMRSGQQYELSLDVDEATQIPTLFINYLMKVDGSPSAVAGVGLSLENMSQSIRQYRIGEQGLIFLADEKGVIKLHPNTKYIGKNITSLGVEDAGALLTKADFAATEYENNGVEMLVASRYIPAIGWHLIAEVPTEEVFGALDEVTWSLVVMGLVIAVISVVISAGVIHRLIAPFGQLAEMLEQIGKGGGDLTQRLDDSRHDEAGRMAKGYNQFVTYLAELLQRVSSTGNELYSAIERIDNQAKTMESDIVEQVGKIEQIATAMHEMGMTAEEIAASANNAAENAQTADTAVQQGSDSVQQTISSVTEMSEQLQNTSTTISQLAEDANSIDTVLEVIRSVSEQTNLLALNAAIEAARAGEQGRGFAVVADEVRTLASRSHQSTEEIRTIIEKLQTKTREVVNAIAQSTELSSNSQQEASYSGDHIHSIADNITVMNDMNLQIATATGEQSKVVGEINPHVTAIADISRENSEVVKQTSDDCSDLRDMALQLNELVSRFKF</sequence>
<keyword evidence="3" id="KW-0488">Methylation</keyword>
<dbReference type="KEGG" id="tact:SG35_022555"/>
<accession>A0AAE9YR34</accession>
<evidence type="ECO:0000256" key="7">
    <source>
        <dbReference type="ARBA" id="ARBA00023136"/>
    </source>
</evidence>
<dbReference type="Proteomes" id="UP000032568">
    <property type="component" value="Chromosome"/>
</dbReference>
<dbReference type="PANTHER" id="PTHR32089:SF39">
    <property type="entry name" value="METHYL-ACCEPTING CHEMOTAXIS PROTEIN HLYB"/>
    <property type="match status" value="1"/>
</dbReference>
<dbReference type="CDD" id="cd06225">
    <property type="entry name" value="HAMP"/>
    <property type="match status" value="1"/>
</dbReference>
<dbReference type="Gene3D" id="3.30.450.20">
    <property type="entry name" value="PAS domain"/>
    <property type="match status" value="1"/>
</dbReference>
<dbReference type="CDD" id="cd12912">
    <property type="entry name" value="PDC2_MCP_like"/>
    <property type="match status" value="1"/>
</dbReference>
<evidence type="ECO:0000256" key="4">
    <source>
        <dbReference type="ARBA" id="ARBA00022500"/>
    </source>
</evidence>
<dbReference type="PANTHER" id="PTHR32089">
    <property type="entry name" value="METHYL-ACCEPTING CHEMOTAXIS PROTEIN MCPB"/>
    <property type="match status" value="1"/>
</dbReference>
<gene>
    <name evidence="14" type="ORF">SG35_022555</name>
</gene>
<dbReference type="GO" id="GO:0005886">
    <property type="term" value="C:plasma membrane"/>
    <property type="evidence" value="ECO:0007669"/>
    <property type="project" value="UniProtKB-SubCell"/>
</dbReference>
<comment type="similarity">
    <text evidence="9">Belongs to the methyl-accepting chemotaxis (MCP) protein family.</text>
</comment>
<proteinExistence type="inferred from homology"/>
<feature type="transmembrane region" description="Helical" evidence="11">
    <location>
        <begin position="285"/>
        <end position="308"/>
    </location>
</feature>
<dbReference type="SUPFAM" id="SSF58104">
    <property type="entry name" value="Methyl-accepting chemotaxis protein (MCP) signaling domain"/>
    <property type="match status" value="1"/>
</dbReference>
<evidence type="ECO:0000256" key="5">
    <source>
        <dbReference type="ARBA" id="ARBA00022692"/>
    </source>
</evidence>
<dbReference type="PROSITE" id="PS50111">
    <property type="entry name" value="CHEMOTAXIS_TRANSDUC_2"/>
    <property type="match status" value="1"/>
</dbReference>
<dbReference type="EMBL" id="CP059735">
    <property type="protein sequence ID" value="WDD98036.1"/>
    <property type="molecule type" value="Genomic_DNA"/>
</dbReference>
<feature type="domain" description="HAMP" evidence="13">
    <location>
        <begin position="309"/>
        <end position="363"/>
    </location>
</feature>
<protein>
    <submittedName>
        <fullName evidence="14">Methyl-accepting chemotaxis protein</fullName>
    </submittedName>
</protein>
<comment type="subcellular location">
    <subcellularLocation>
        <location evidence="1">Cell membrane</location>
        <topology evidence="1">Multi-pass membrane protein</topology>
    </subcellularLocation>
</comment>
<dbReference type="PROSITE" id="PS50885">
    <property type="entry name" value="HAMP"/>
    <property type="match status" value="1"/>
</dbReference>
<dbReference type="FunFam" id="1.10.287.950:FF:000001">
    <property type="entry name" value="Methyl-accepting chemotaxis sensory transducer"/>
    <property type="match status" value="1"/>
</dbReference>
<keyword evidence="2" id="KW-1003">Cell membrane</keyword>
<keyword evidence="5 11" id="KW-0812">Transmembrane</keyword>
<dbReference type="InterPro" id="IPR003660">
    <property type="entry name" value="HAMP_dom"/>
</dbReference>
<keyword evidence="8 10" id="KW-0807">Transducer</keyword>
<keyword evidence="6 11" id="KW-1133">Transmembrane helix</keyword>
<name>A0AAE9YR34_9GAMM</name>
<dbReference type="Gene3D" id="1.10.287.950">
    <property type="entry name" value="Methyl-accepting chemotaxis protein"/>
    <property type="match status" value="1"/>
</dbReference>
<evidence type="ECO:0000256" key="10">
    <source>
        <dbReference type="PROSITE-ProRule" id="PRU00284"/>
    </source>
</evidence>
<dbReference type="CDD" id="cd11386">
    <property type="entry name" value="MCP_signal"/>
    <property type="match status" value="1"/>
</dbReference>
<dbReference type="InterPro" id="IPR033479">
    <property type="entry name" value="dCache_1"/>
</dbReference>
<evidence type="ECO:0000256" key="1">
    <source>
        <dbReference type="ARBA" id="ARBA00004651"/>
    </source>
</evidence>
<evidence type="ECO:0000259" key="13">
    <source>
        <dbReference type="PROSITE" id="PS50885"/>
    </source>
</evidence>
<dbReference type="AlphaFoldDB" id="A0AAE9YR34"/>
<evidence type="ECO:0000256" key="2">
    <source>
        <dbReference type="ARBA" id="ARBA00022475"/>
    </source>
</evidence>
<dbReference type="GO" id="GO:0007165">
    <property type="term" value="P:signal transduction"/>
    <property type="evidence" value="ECO:0007669"/>
    <property type="project" value="UniProtKB-KW"/>
</dbReference>
<dbReference type="InterPro" id="IPR004089">
    <property type="entry name" value="MCPsignal_dom"/>
</dbReference>
<dbReference type="SMART" id="SM00283">
    <property type="entry name" value="MA"/>
    <property type="match status" value="1"/>
</dbReference>
<dbReference type="Pfam" id="PF00672">
    <property type="entry name" value="HAMP"/>
    <property type="match status" value="1"/>
</dbReference>
<evidence type="ECO:0000256" key="9">
    <source>
        <dbReference type="ARBA" id="ARBA00029447"/>
    </source>
</evidence>
<keyword evidence="15" id="KW-1185">Reference proteome</keyword>
<dbReference type="SMART" id="SM00304">
    <property type="entry name" value="HAMP"/>
    <property type="match status" value="2"/>
</dbReference>
<keyword evidence="7 11" id="KW-0472">Membrane</keyword>
<organism evidence="14 15">
    <name type="scientific">Thalassomonas actiniarum</name>
    <dbReference type="NCBI Taxonomy" id="485447"/>
    <lineage>
        <taxon>Bacteria</taxon>
        <taxon>Pseudomonadati</taxon>
        <taxon>Pseudomonadota</taxon>
        <taxon>Gammaproteobacteria</taxon>
        <taxon>Alteromonadales</taxon>
        <taxon>Colwelliaceae</taxon>
        <taxon>Thalassomonas</taxon>
    </lineage>
</organism>
<evidence type="ECO:0000256" key="11">
    <source>
        <dbReference type="SAM" id="Phobius"/>
    </source>
</evidence>
<evidence type="ECO:0000259" key="12">
    <source>
        <dbReference type="PROSITE" id="PS50111"/>
    </source>
</evidence>
<dbReference type="Pfam" id="PF00015">
    <property type="entry name" value="MCPsignal"/>
    <property type="match status" value="1"/>
</dbReference>
<evidence type="ECO:0000256" key="3">
    <source>
        <dbReference type="ARBA" id="ARBA00022481"/>
    </source>
</evidence>
<keyword evidence="4" id="KW-0145">Chemotaxis</keyword>
<dbReference type="Pfam" id="PF02743">
    <property type="entry name" value="dCache_1"/>
    <property type="match status" value="1"/>
</dbReference>
<dbReference type="GO" id="GO:0006935">
    <property type="term" value="P:chemotaxis"/>
    <property type="evidence" value="ECO:0007669"/>
    <property type="project" value="UniProtKB-KW"/>
</dbReference>
<reference evidence="14 15" key="1">
    <citation type="journal article" date="2015" name="Genome Announc.">
        <title>Draft Genome Sequences of Marine Isolates of Thalassomonas viridans and Thalassomonas actiniarum.</title>
        <authorList>
            <person name="Olonade I."/>
            <person name="van Zyl L.J."/>
            <person name="Trindade M."/>
        </authorList>
    </citation>
    <scope>NUCLEOTIDE SEQUENCE [LARGE SCALE GENOMIC DNA]</scope>
    <source>
        <strain evidence="14 15">A5K-106</strain>
    </source>
</reference>